<dbReference type="OrthoDB" id="7657788at2"/>
<dbReference type="RefSeq" id="WP_046830054.1">
    <property type="nucleotide sequence ID" value="NZ_LBIA02000001.1"/>
</dbReference>
<dbReference type="Gene3D" id="3.30.930.10">
    <property type="entry name" value="Bira Bifunctional Protein, Domain 2"/>
    <property type="match status" value="1"/>
</dbReference>
<dbReference type="Pfam" id="PF16917">
    <property type="entry name" value="BPL_LplA_LipB_2"/>
    <property type="match status" value="1"/>
</dbReference>
<dbReference type="STRING" id="211460.YH63_19875"/>
<sequence>MMVSRTAQVEQPLDLPPGYTLVSLREYGDAFAHGCTIAAQAGAGTLVWVRRYDLVEFAVVLEPDEPLASARRAFFAGMNAIGDAIAVHCPPEREVQFTWPDTILFDGGVLGGGQLGWPKDCREDEVPAWLVFGVILRAADMAHVGEVEAASGVALLNEGFEMVDTEAMIGSFARHLMTAFDQWNERGFDPLARDYLERLSKENAGERHGIDVNGDLLVKAPAAKGPVIRSSLVNALAKVAWYDPEYRAPKLG</sequence>
<organism evidence="2 3">
    <name type="scientific">Afipia massiliensis</name>
    <dbReference type="NCBI Taxonomy" id="211460"/>
    <lineage>
        <taxon>Bacteria</taxon>
        <taxon>Pseudomonadati</taxon>
        <taxon>Pseudomonadota</taxon>
        <taxon>Alphaproteobacteria</taxon>
        <taxon>Hyphomicrobiales</taxon>
        <taxon>Nitrobacteraceae</taxon>
        <taxon>Afipia</taxon>
    </lineage>
</organism>
<proteinExistence type="predicted"/>
<reference evidence="2" key="1">
    <citation type="submission" date="2019-04" db="EMBL/GenBank/DDBJ databases">
        <title>Whole genome sequencing of cave bacteria.</title>
        <authorList>
            <person name="Gan H.M."/>
            <person name="Barton H."/>
            <person name="Savka M.A."/>
        </authorList>
    </citation>
    <scope>NUCLEOTIDE SEQUENCE [LARGE SCALE GENOMIC DNA]</scope>
    <source>
        <strain evidence="2">LC387</strain>
    </source>
</reference>
<gene>
    <name evidence="2" type="ORF">YH63_020105</name>
</gene>
<feature type="domain" description="BPL/LPL catalytic" evidence="1">
    <location>
        <begin position="15"/>
        <end position="196"/>
    </location>
</feature>
<dbReference type="EMBL" id="LBIA02000001">
    <property type="protein sequence ID" value="TKT73540.1"/>
    <property type="molecule type" value="Genomic_DNA"/>
</dbReference>
<name>A0A4U6BSD9_9BRAD</name>
<dbReference type="AlphaFoldDB" id="A0A4U6BSD9"/>
<keyword evidence="3" id="KW-1185">Reference proteome</keyword>
<dbReference type="Proteomes" id="UP000034832">
    <property type="component" value="Unassembled WGS sequence"/>
</dbReference>
<accession>A0A4U6BSD9</accession>
<dbReference type="InterPro" id="IPR045864">
    <property type="entry name" value="aa-tRNA-synth_II/BPL/LPL"/>
</dbReference>
<evidence type="ECO:0000313" key="2">
    <source>
        <dbReference type="EMBL" id="TKT73540.1"/>
    </source>
</evidence>
<dbReference type="InterPro" id="IPR004143">
    <property type="entry name" value="BPL_LPL_catalytic"/>
</dbReference>
<evidence type="ECO:0000259" key="1">
    <source>
        <dbReference type="Pfam" id="PF16917"/>
    </source>
</evidence>
<evidence type="ECO:0000313" key="3">
    <source>
        <dbReference type="Proteomes" id="UP000034832"/>
    </source>
</evidence>
<comment type="caution">
    <text evidence="2">The sequence shown here is derived from an EMBL/GenBank/DDBJ whole genome shotgun (WGS) entry which is preliminary data.</text>
</comment>
<dbReference type="SUPFAM" id="SSF55681">
    <property type="entry name" value="Class II aaRS and biotin synthetases"/>
    <property type="match status" value="1"/>
</dbReference>
<protein>
    <recommendedName>
        <fullName evidence="1">BPL/LPL catalytic domain-containing protein</fullName>
    </recommendedName>
</protein>